<evidence type="ECO:0000256" key="1">
    <source>
        <dbReference type="ARBA" id="ARBA00004604"/>
    </source>
</evidence>
<dbReference type="PANTHER" id="PTHR14577">
    <property type="entry name" value="NUCLEOLAR PROTEIN 12"/>
    <property type="match status" value="1"/>
</dbReference>
<feature type="compositionally biased region" description="Basic and acidic residues" evidence="5">
    <location>
        <begin position="99"/>
        <end position="111"/>
    </location>
</feature>
<evidence type="ECO:0000313" key="6">
    <source>
        <dbReference type="EMBL" id="KND99697.1"/>
    </source>
</evidence>
<proteinExistence type="inferred from homology"/>
<dbReference type="VEuPathDB" id="FungiDB:CJI97_001701"/>
<evidence type="ECO:0000313" key="7">
    <source>
        <dbReference type="Proteomes" id="UP000037122"/>
    </source>
</evidence>
<evidence type="ECO:0000256" key="2">
    <source>
        <dbReference type="ARBA" id="ARBA00007175"/>
    </source>
</evidence>
<protein>
    <recommendedName>
        <fullName evidence="8">Ribosomal RNA-processing protein 17</fullName>
    </recommendedName>
</protein>
<feature type="region of interest" description="Disordered" evidence="5">
    <location>
        <begin position="237"/>
        <end position="278"/>
    </location>
</feature>
<dbReference type="VEuPathDB" id="FungiDB:CJJ07_000094"/>
<dbReference type="Pfam" id="PF09805">
    <property type="entry name" value="Nop25"/>
    <property type="match status" value="1"/>
</dbReference>
<comment type="similarity">
    <text evidence="2">Belongs to the RRP17 family.</text>
</comment>
<dbReference type="GO" id="GO:0019843">
    <property type="term" value="F:rRNA binding"/>
    <property type="evidence" value="ECO:0007669"/>
    <property type="project" value="TreeGrafter"/>
</dbReference>
<keyword evidence="3" id="KW-0175">Coiled coil</keyword>
<gene>
    <name evidence="6" type="ORF">QG37_03492</name>
</gene>
<feature type="compositionally biased region" description="Basic residues" evidence="5">
    <location>
        <begin position="242"/>
        <end position="251"/>
    </location>
</feature>
<evidence type="ECO:0000256" key="4">
    <source>
        <dbReference type="ARBA" id="ARBA00023242"/>
    </source>
</evidence>
<feature type="region of interest" description="Disordered" evidence="5">
    <location>
        <begin position="99"/>
        <end position="130"/>
    </location>
</feature>
<keyword evidence="4" id="KW-0539">Nucleus</keyword>
<dbReference type="AlphaFoldDB" id="A0A0L0NZV4"/>
<dbReference type="GO" id="GO:0005730">
    <property type="term" value="C:nucleolus"/>
    <property type="evidence" value="ECO:0007669"/>
    <property type="project" value="UniProtKB-SubCell"/>
</dbReference>
<feature type="compositionally biased region" description="Basic residues" evidence="5">
    <location>
        <begin position="263"/>
        <end position="278"/>
    </location>
</feature>
<name>A0A0L0NZV4_CANAR</name>
<comment type="subcellular location">
    <subcellularLocation>
        <location evidence="1">Nucleus</location>
        <location evidence="1">Nucleolus</location>
    </subcellularLocation>
</comment>
<reference evidence="7" key="1">
    <citation type="journal article" date="2015" name="BMC Genomics">
        <title>Draft genome of a commonly misdiagnosed multidrug resistant pathogen Candida auris.</title>
        <authorList>
            <person name="Chatterjee S."/>
            <person name="Alampalli S.V."/>
            <person name="Nageshan R.K."/>
            <person name="Chettiar S.T."/>
            <person name="Joshi S."/>
            <person name="Tatu U.S."/>
        </authorList>
    </citation>
    <scope>NUCLEOTIDE SEQUENCE [LARGE SCALE GENOMIC DNA]</scope>
    <source>
        <strain evidence="7">6684</strain>
    </source>
</reference>
<dbReference type="EMBL" id="LGST01000022">
    <property type="protein sequence ID" value="KND99697.1"/>
    <property type="molecule type" value="Genomic_DNA"/>
</dbReference>
<evidence type="ECO:0008006" key="8">
    <source>
        <dbReference type="Google" id="ProtNLM"/>
    </source>
</evidence>
<dbReference type="PANTHER" id="PTHR14577:SF0">
    <property type="entry name" value="NUCLEOLAR PROTEIN 12"/>
    <property type="match status" value="1"/>
</dbReference>
<dbReference type="Proteomes" id="UP000037122">
    <property type="component" value="Unassembled WGS sequence"/>
</dbReference>
<evidence type="ECO:0000256" key="5">
    <source>
        <dbReference type="SAM" id="MobiDB-lite"/>
    </source>
</evidence>
<feature type="compositionally biased region" description="Basic and acidic residues" evidence="5">
    <location>
        <begin position="253"/>
        <end position="262"/>
    </location>
</feature>
<dbReference type="VEuPathDB" id="FungiDB:QG37_03492"/>
<organism evidence="6 7">
    <name type="scientific">Candidozyma auris</name>
    <name type="common">Yeast</name>
    <name type="synonym">Candida auris</name>
    <dbReference type="NCBI Taxonomy" id="498019"/>
    <lineage>
        <taxon>Eukaryota</taxon>
        <taxon>Fungi</taxon>
        <taxon>Dikarya</taxon>
        <taxon>Ascomycota</taxon>
        <taxon>Saccharomycotina</taxon>
        <taxon>Pichiomycetes</taxon>
        <taxon>Metschnikowiaceae</taxon>
        <taxon>Candidozyma</taxon>
    </lineage>
</organism>
<dbReference type="VEuPathDB" id="FungiDB:CJI96_0000075"/>
<sequence length="278" mass="32527">MVTRANRDILTGGKKYQQKQAKKYGVEEVVFDKKAREEFLTGFHKRKVERQKKAQAYHKEQERKARIEERKQLREQEQSKFEEQLKQLREQRELFEKLNSKDGVIEEKENDQQEEDTQAKNGEIEDEWNGFEENSEGLNEALNEALKDNSEDEDAVKGILRKKQVYKVDEEAGLGDVIVDKETEVTIESLDNPYTTAISNRSIEALAKANNVNLDKSDEVLEGSIKRAKDYAKLCGVDKSKQKPKKKKFRYLTKAERRENNRKQKLSKLKSRRQGMQK</sequence>
<dbReference type="InterPro" id="IPR019186">
    <property type="entry name" value="Nucleolar_protein_12"/>
</dbReference>
<dbReference type="VEuPathDB" id="FungiDB:CJJ09_001873"/>
<dbReference type="VEuPathDB" id="FungiDB:B9J08_001609"/>
<comment type="caution">
    <text evidence="6">The sequence shown here is derived from an EMBL/GenBank/DDBJ whole genome shotgun (WGS) entry which is preliminary data.</text>
</comment>
<evidence type="ECO:0000256" key="3">
    <source>
        <dbReference type="ARBA" id="ARBA00023054"/>
    </source>
</evidence>
<accession>A0A0L0NZV4</accession>